<feature type="domain" description="COMM" evidence="1">
    <location>
        <begin position="134"/>
        <end position="205"/>
    </location>
</feature>
<keyword evidence="3" id="KW-1185">Reference proteome</keyword>
<gene>
    <name evidence="2" type="ORF">AMSG_04899</name>
</gene>
<dbReference type="Pfam" id="PF21672">
    <property type="entry name" value="COMM_HN"/>
    <property type="match status" value="1"/>
</dbReference>
<sequence length="205" mass="22502">MAATEEPPVFELTARFNNAVRLINAVDGKRFPLMLTRIVQNLHRVSEAPFSPQEMTQLAGVLGMPEADITAILDAATYMFEKAAYHTLSIKKLGTALEAAAMDADKIVSVQKVWQDNGRTLLENLKSSTVTPRVLESIKSRTHLEVGQDSLRGVKELRAILQLGLEAPPGGSAEPEDVIVEMSKDQLRDFFLQCETIQGQLDALA</sequence>
<evidence type="ECO:0000313" key="3">
    <source>
        <dbReference type="Proteomes" id="UP000054408"/>
    </source>
</evidence>
<name>A0A0L0DAX8_THETB</name>
<dbReference type="OrthoDB" id="77522at2759"/>
<dbReference type="eggNOG" id="ENOG502QWQ2">
    <property type="taxonomic scope" value="Eukaryota"/>
</dbReference>
<protein>
    <submittedName>
        <fullName evidence="2">COMM domain-containing protein 10</fullName>
    </submittedName>
</protein>
<dbReference type="RefSeq" id="XP_013758566.1">
    <property type="nucleotide sequence ID" value="XM_013903112.1"/>
</dbReference>
<dbReference type="GeneID" id="25564416"/>
<dbReference type="InterPro" id="IPR017920">
    <property type="entry name" value="COMM"/>
</dbReference>
<dbReference type="Pfam" id="PF07258">
    <property type="entry name" value="COMM_domain"/>
    <property type="match status" value="1"/>
</dbReference>
<evidence type="ECO:0000259" key="1">
    <source>
        <dbReference type="PROSITE" id="PS51269"/>
    </source>
</evidence>
<dbReference type="InterPro" id="IPR037361">
    <property type="entry name" value="COMMD10"/>
</dbReference>
<dbReference type="PANTHER" id="PTHR12333">
    <property type="entry name" value="COMM DOMAIN CONTAINING PROTEIN 10"/>
    <property type="match status" value="1"/>
</dbReference>
<dbReference type="Proteomes" id="UP000054408">
    <property type="component" value="Unassembled WGS sequence"/>
</dbReference>
<dbReference type="PROSITE" id="PS51269">
    <property type="entry name" value="COMM"/>
    <property type="match status" value="1"/>
</dbReference>
<dbReference type="EMBL" id="GL349451">
    <property type="protein sequence ID" value="KNC48453.1"/>
    <property type="molecule type" value="Genomic_DNA"/>
</dbReference>
<dbReference type="PANTHER" id="PTHR12333:SF0">
    <property type="entry name" value="COMM DOMAIN-CONTAINING PROTEIN 10"/>
    <property type="match status" value="1"/>
</dbReference>
<proteinExistence type="predicted"/>
<organism evidence="2 3">
    <name type="scientific">Thecamonas trahens ATCC 50062</name>
    <dbReference type="NCBI Taxonomy" id="461836"/>
    <lineage>
        <taxon>Eukaryota</taxon>
        <taxon>Apusozoa</taxon>
        <taxon>Apusomonadida</taxon>
        <taxon>Apusomonadidae</taxon>
        <taxon>Thecamonas</taxon>
    </lineage>
</organism>
<dbReference type="STRING" id="461836.A0A0L0DAX8"/>
<accession>A0A0L0DAX8</accession>
<dbReference type="OMA" id="FVEFNHK"/>
<reference evidence="2 3" key="1">
    <citation type="submission" date="2010-05" db="EMBL/GenBank/DDBJ databases">
        <title>The Genome Sequence of Thecamonas trahens ATCC 50062.</title>
        <authorList>
            <consortium name="The Broad Institute Genome Sequencing Platform"/>
            <person name="Russ C."/>
            <person name="Cuomo C."/>
            <person name="Shea T."/>
            <person name="Young S.K."/>
            <person name="Zeng Q."/>
            <person name="Koehrsen M."/>
            <person name="Haas B."/>
            <person name="Borodovsky M."/>
            <person name="Guigo R."/>
            <person name="Alvarado L."/>
            <person name="Berlin A."/>
            <person name="Bochicchio J."/>
            <person name="Borenstein D."/>
            <person name="Chapman S."/>
            <person name="Chen Z."/>
            <person name="Freedman E."/>
            <person name="Gellesch M."/>
            <person name="Goldberg J."/>
            <person name="Griggs A."/>
            <person name="Gujja S."/>
            <person name="Heilman E."/>
            <person name="Heiman D."/>
            <person name="Hepburn T."/>
            <person name="Howarth C."/>
            <person name="Jen D."/>
            <person name="Larson L."/>
            <person name="Mehta T."/>
            <person name="Park D."/>
            <person name="Pearson M."/>
            <person name="Roberts A."/>
            <person name="Saif S."/>
            <person name="Shenoy N."/>
            <person name="Sisk P."/>
            <person name="Stolte C."/>
            <person name="Sykes S."/>
            <person name="Thomson T."/>
            <person name="Walk T."/>
            <person name="White J."/>
            <person name="Yandava C."/>
            <person name="Burger G."/>
            <person name="Gray M.W."/>
            <person name="Holland P.W.H."/>
            <person name="King N."/>
            <person name="Lang F.B.F."/>
            <person name="Roger A.J."/>
            <person name="Ruiz-Trillo I."/>
            <person name="Lander E."/>
            <person name="Nusbaum C."/>
        </authorList>
    </citation>
    <scope>NUCLEOTIDE SEQUENCE [LARGE SCALE GENOMIC DNA]</scope>
    <source>
        <strain evidence="2 3">ATCC 50062</strain>
    </source>
</reference>
<dbReference type="AlphaFoldDB" id="A0A0L0DAX8"/>
<evidence type="ECO:0000313" key="2">
    <source>
        <dbReference type="EMBL" id="KNC48453.1"/>
    </source>
</evidence>